<dbReference type="GO" id="GO:0043856">
    <property type="term" value="F:anti-sigma factor antagonist activity"/>
    <property type="evidence" value="ECO:0007669"/>
    <property type="project" value="InterPro"/>
</dbReference>
<dbReference type="PROSITE" id="PS50801">
    <property type="entry name" value="STAS"/>
    <property type="match status" value="1"/>
</dbReference>
<organism evidence="4 5">
    <name type="scientific">Marilutibacter maris</name>
    <dbReference type="NCBI Taxonomy" id="1605891"/>
    <lineage>
        <taxon>Bacteria</taxon>
        <taxon>Pseudomonadati</taxon>
        <taxon>Pseudomonadota</taxon>
        <taxon>Gammaproteobacteria</taxon>
        <taxon>Lysobacterales</taxon>
        <taxon>Lysobacteraceae</taxon>
        <taxon>Marilutibacter</taxon>
    </lineage>
</organism>
<dbReference type="InterPro" id="IPR002645">
    <property type="entry name" value="STAS_dom"/>
</dbReference>
<evidence type="ECO:0000259" key="3">
    <source>
        <dbReference type="PROSITE" id="PS50801"/>
    </source>
</evidence>
<dbReference type="SUPFAM" id="SSF52091">
    <property type="entry name" value="SpoIIaa-like"/>
    <property type="match status" value="1"/>
</dbReference>
<comment type="similarity">
    <text evidence="1 2">Belongs to the anti-sigma-factor antagonist family.</text>
</comment>
<dbReference type="InterPro" id="IPR003658">
    <property type="entry name" value="Anti-sigma_ant"/>
</dbReference>
<dbReference type="RefSeq" id="WP_111267663.1">
    <property type="nucleotide sequence ID" value="NZ_CP029843.1"/>
</dbReference>
<dbReference type="EMBL" id="CP029843">
    <property type="protein sequence ID" value="AWV08635.1"/>
    <property type="molecule type" value="Genomic_DNA"/>
</dbReference>
<dbReference type="PANTHER" id="PTHR33495">
    <property type="entry name" value="ANTI-SIGMA FACTOR ANTAGONIST TM_1081-RELATED-RELATED"/>
    <property type="match status" value="1"/>
</dbReference>
<dbReference type="CDD" id="cd07043">
    <property type="entry name" value="STAS_anti-anti-sigma_factors"/>
    <property type="match status" value="1"/>
</dbReference>
<dbReference type="OrthoDB" id="9808221at2"/>
<dbReference type="Proteomes" id="UP000249447">
    <property type="component" value="Chromosome"/>
</dbReference>
<reference evidence="4 5" key="1">
    <citation type="submission" date="2018-05" db="EMBL/GenBank/DDBJ databases">
        <title>The complete genome of Lysobacter maris HZ9B, a marine bacterium antagonistic against terrestrial plant pathogens.</title>
        <authorList>
            <person name="Zhang X.-Q."/>
        </authorList>
    </citation>
    <scope>NUCLEOTIDE SEQUENCE [LARGE SCALE GENOMIC DNA]</scope>
    <source>
        <strain evidence="4 5">HZ9B</strain>
    </source>
</reference>
<dbReference type="NCBIfam" id="TIGR00377">
    <property type="entry name" value="ant_ant_sig"/>
    <property type="match status" value="1"/>
</dbReference>
<dbReference type="Gene3D" id="3.30.750.24">
    <property type="entry name" value="STAS domain"/>
    <property type="match status" value="1"/>
</dbReference>
<gene>
    <name evidence="4" type="ORF">C9I47_2966</name>
</gene>
<feature type="domain" description="STAS" evidence="3">
    <location>
        <begin position="16"/>
        <end position="112"/>
    </location>
</feature>
<sequence length="132" mass="14487">MLQIETYPPVNGNQYLRLSGRLDTHTHVELETALAPLLDAGPRALVLDIAHLEYISSAGIRTLLRARKALAPEGGQVLLLHPPPQIRKVIDLARAVPLEAVFDTRHEADAYLDRIQQGVLDGDLDMPDDGTP</sequence>
<name>A0A2U9TB95_9GAMM</name>
<accession>A0A2U9TB95</accession>
<evidence type="ECO:0000313" key="4">
    <source>
        <dbReference type="EMBL" id="AWV08635.1"/>
    </source>
</evidence>
<dbReference type="AlphaFoldDB" id="A0A2U9TB95"/>
<evidence type="ECO:0000256" key="1">
    <source>
        <dbReference type="ARBA" id="ARBA00009013"/>
    </source>
</evidence>
<dbReference type="KEGG" id="lmb:C9I47_2966"/>
<dbReference type="PANTHER" id="PTHR33495:SF2">
    <property type="entry name" value="ANTI-SIGMA FACTOR ANTAGONIST TM_1081-RELATED"/>
    <property type="match status" value="1"/>
</dbReference>
<proteinExistence type="inferred from homology"/>
<evidence type="ECO:0000256" key="2">
    <source>
        <dbReference type="RuleBase" id="RU003749"/>
    </source>
</evidence>
<protein>
    <recommendedName>
        <fullName evidence="2">Anti-sigma factor antagonist</fullName>
    </recommendedName>
</protein>
<evidence type="ECO:0000313" key="5">
    <source>
        <dbReference type="Proteomes" id="UP000249447"/>
    </source>
</evidence>
<keyword evidence="5" id="KW-1185">Reference proteome</keyword>
<dbReference type="InterPro" id="IPR036513">
    <property type="entry name" value="STAS_dom_sf"/>
</dbReference>
<dbReference type="Pfam" id="PF01740">
    <property type="entry name" value="STAS"/>
    <property type="match status" value="1"/>
</dbReference>